<dbReference type="GO" id="GO:0005509">
    <property type="term" value="F:calcium ion binding"/>
    <property type="evidence" value="ECO:0007669"/>
    <property type="project" value="InterPro"/>
</dbReference>
<dbReference type="SUPFAM" id="SSF47473">
    <property type="entry name" value="EF-hand"/>
    <property type="match status" value="1"/>
</dbReference>
<name>A0A380TJS5_9ZZZZ</name>
<dbReference type="Pfam" id="PF13202">
    <property type="entry name" value="EF-hand_5"/>
    <property type="match status" value="2"/>
</dbReference>
<protein>
    <recommendedName>
        <fullName evidence="4">EF-hand domain-containing protein</fullName>
    </recommendedName>
</protein>
<keyword evidence="1" id="KW-0479">Metal-binding</keyword>
<dbReference type="PROSITE" id="PS00018">
    <property type="entry name" value="EF_HAND_1"/>
    <property type="match status" value="2"/>
</dbReference>
<dbReference type="SMART" id="SM00054">
    <property type="entry name" value="EFh"/>
    <property type="match status" value="2"/>
</dbReference>
<evidence type="ECO:0000256" key="3">
    <source>
        <dbReference type="SAM" id="Phobius"/>
    </source>
</evidence>
<evidence type="ECO:0000313" key="5">
    <source>
        <dbReference type="EMBL" id="SUS06152.1"/>
    </source>
</evidence>
<evidence type="ECO:0000256" key="1">
    <source>
        <dbReference type="ARBA" id="ARBA00022723"/>
    </source>
</evidence>
<evidence type="ECO:0000313" key="6">
    <source>
        <dbReference type="EMBL" id="SUS08690.1"/>
    </source>
</evidence>
<dbReference type="Pfam" id="PF00036">
    <property type="entry name" value="EF-hand_1"/>
    <property type="match status" value="1"/>
</dbReference>
<dbReference type="InterPro" id="IPR011992">
    <property type="entry name" value="EF-hand-dom_pair"/>
</dbReference>
<evidence type="ECO:0000259" key="4">
    <source>
        <dbReference type="PROSITE" id="PS50222"/>
    </source>
</evidence>
<dbReference type="AlphaFoldDB" id="A0A380TJS5"/>
<dbReference type="InterPro" id="IPR002048">
    <property type="entry name" value="EF_hand_dom"/>
</dbReference>
<organism evidence="6">
    <name type="scientific">metagenome</name>
    <dbReference type="NCBI Taxonomy" id="256318"/>
    <lineage>
        <taxon>unclassified sequences</taxon>
        <taxon>metagenomes</taxon>
    </lineage>
</organism>
<sequence length="168" mass="17898">MTECDADERWRICVEQRRTSGAIRGRAGRAVLAVAFGVALTAVATVNPGLAQQTGPAVEDSAAAEEHFAFDAADTNGDDEISEAELARDAAAGFSGLDVDRSLTLTPNELEPHDPAQFARVDKNGDGKLTFSEVMAHKSKAFKEADKNKDGYLSFKEMHDAVAAEVGE</sequence>
<dbReference type="PANTHER" id="PTHR10827:SF98">
    <property type="entry name" value="45 KDA CALCIUM-BINDING PROTEIN"/>
    <property type="match status" value="1"/>
</dbReference>
<dbReference type="PROSITE" id="PS50222">
    <property type="entry name" value="EF_HAND_2"/>
    <property type="match status" value="1"/>
</dbReference>
<keyword evidence="3" id="KW-1133">Transmembrane helix</keyword>
<dbReference type="InterPro" id="IPR018247">
    <property type="entry name" value="EF_Hand_1_Ca_BS"/>
</dbReference>
<feature type="domain" description="EF-hand" evidence="4">
    <location>
        <begin position="133"/>
        <end position="168"/>
    </location>
</feature>
<accession>A0A380TJS5</accession>
<reference evidence="6" key="1">
    <citation type="submission" date="2018-07" db="EMBL/GenBank/DDBJ databases">
        <authorList>
            <person name="Quirk P.G."/>
            <person name="Krulwich T.A."/>
        </authorList>
    </citation>
    <scope>NUCLEOTIDE SEQUENCE</scope>
</reference>
<feature type="transmembrane region" description="Helical" evidence="3">
    <location>
        <begin position="27"/>
        <end position="46"/>
    </location>
</feature>
<proteinExistence type="predicted"/>
<dbReference type="CDD" id="cd00051">
    <property type="entry name" value="EFh"/>
    <property type="match status" value="1"/>
</dbReference>
<dbReference type="Gene3D" id="1.10.238.10">
    <property type="entry name" value="EF-hand"/>
    <property type="match status" value="2"/>
</dbReference>
<dbReference type="EMBL" id="UIDG01000636">
    <property type="protein sequence ID" value="SUS08690.1"/>
    <property type="molecule type" value="Genomic_DNA"/>
</dbReference>
<evidence type="ECO:0000256" key="2">
    <source>
        <dbReference type="ARBA" id="ARBA00022737"/>
    </source>
</evidence>
<gene>
    <name evidence="5" type="ORF">DF3PB_2460010</name>
    <name evidence="6" type="ORF">DF3PB_810002</name>
</gene>
<keyword evidence="3" id="KW-0812">Transmembrane</keyword>
<dbReference type="PANTHER" id="PTHR10827">
    <property type="entry name" value="RETICULOCALBIN"/>
    <property type="match status" value="1"/>
</dbReference>
<dbReference type="EMBL" id="UIDG01000164">
    <property type="protein sequence ID" value="SUS06152.1"/>
    <property type="molecule type" value="Genomic_DNA"/>
</dbReference>
<keyword evidence="2" id="KW-0677">Repeat</keyword>
<keyword evidence="3" id="KW-0472">Membrane</keyword>